<dbReference type="InterPro" id="IPR027417">
    <property type="entry name" value="P-loop_NTPase"/>
</dbReference>
<keyword evidence="4 6" id="KW-0067">ATP-binding</keyword>
<dbReference type="PROSITE" id="PS00211">
    <property type="entry name" value="ABC_TRANSPORTER_1"/>
    <property type="match status" value="1"/>
</dbReference>
<protein>
    <submittedName>
        <fullName evidence="6">ATP-binding cassette domain-containing protein</fullName>
    </submittedName>
</protein>
<dbReference type="InterPro" id="IPR003593">
    <property type="entry name" value="AAA+_ATPase"/>
</dbReference>
<reference evidence="6" key="1">
    <citation type="submission" date="2021-11" db="EMBL/GenBank/DDBJ databases">
        <title>Isoprene-degrading acetogen.</title>
        <authorList>
            <person name="Yang Y."/>
            <person name="Jin H."/>
            <person name="Yan J."/>
        </authorList>
    </citation>
    <scope>NUCLEOTIDE SEQUENCE</scope>
    <source>
        <strain evidence="6">Berkeley</strain>
    </source>
</reference>
<gene>
    <name evidence="6" type="ORF">LNN31_00155</name>
</gene>
<name>A0ABY6HEC7_9FIRM</name>
<dbReference type="CDD" id="cd03257">
    <property type="entry name" value="ABC_NikE_OppD_transporters"/>
    <property type="match status" value="1"/>
</dbReference>
<evidence type="ECO:0000256" key="2">
    <source>
        <dbReference type="ARBA" id="ARBA00022448"/>
    </source>
</evidence>
<evidence type="ECO:0000256" key="3">
    <source>
        <dbReference type="ARBA" id="ARBA00022741"/>
    </source>
</evidence>
<dbReference type="SMART" id="SM00382">
    <property type="entry name" value="AAA"/>
    <property type="match status" value="1"/>
</dbReference>
<feature type="domain" description="ABC transporter" evidence="5">
    <location>
        <begin position="5"/>
        <end position="247"/>
    </location>
</feature>
<dbReference type="InterPro" id="IPR017871">
    <property type="entry name" value="ABC_transporter-like_CS"/>
</dbReference>
<sequence length="251" mass="27554">MNRILAVSNLKKTYTKGKTTICAVDEISFHVEKGECLALVGESGSGKSTVAKLITGLEPLDGGEIVLDGKTLKNPKGKELQWVYQLVQMVFQMPVDSFNPRIRLGESVMEGLINQGMGRREAKNKAIDYLEICGLGPEFVSRYPSEVSGGECQRASIARALARQPQLLICDEATSALDVTVQAQIMALLKQLRKDQGMSQLMICHDLALVQQCCDRVLVMHQGRVVETGTPDEVIASPREAYTKKLIDSIM</sequence>
<dbReference type="InterPro" id="IPR050319">
    <property type="entry name" value="ABC_transp_ATP-bind"/>
</dbReference>
<evidence type="ECO:0000313" key="7">
    <source>
        <dbReference type="Proteomes" id="UP001163550"/>
    </source>
</evidence>
<proteinExistence type="inferred from homology"/>
<keyword evidence="7" id="KW-1185">Reference proteome</keyword>
<dbReference type="SUPFAM" id="SSF52540">
    <property type="entry name" value="P-loop containing nucleoside triphosphate hydrolases"/>
    <property type="match status" value="1"/>
</dbReference>
<accession>A0ABY6HEC7</accession>
<keyword evidence="3" id="KW-0547">Nucleotide-binding</keyword>
<dbReference type="EMBL" id="CP087994">
    <property type="protein sequence ID" value="UYO62902.1"/>
    <property type="molecule type" value="Genomic_DNA"/>
</dbReference>
<evidence type="ECO:0000256" key="1">
    <source>
        <dbReference type="ARBA" id="ARBA00005417"/>
    </source>
</evidence>
<evidence type="ECO:0000313" key="6">
    <source>
        <dbReference type="EMBL" id="UYO62902.1"/>
    </source>
</evidence>
<dbReference type="Pfam" id="PF00005">
    <property type="entry name" value="ABC_tran"/>
    <property type="match status" value="1"/>
</dbReference>
<dbReference type="Proteomes" id="UP001163550">
    <property type="component" value="Chromosome"/>
</dbReference>
<evidence type="ECO:0000259" key="5">
    <source>
        <dbReference type="PROSITE" id="PS50893"/>
    </source>
</evidence>
<dbReference type="PANTHER" id="PTHR43776">
    <property type="entry name" value="TRANSPORT ATP-BINDING PROTEIN"/>
    <property type="match status" value="1"/>
</dbReference>
<dbReference type="GO" id="GO:0005524">
    <property type="term" value="F:ATP binding"/>
    <property type="evidence" value="ECO:0007669"/>
    <property type="project" value="UniProtKB-KW"/>
</dbReference>
<dbReference type="Gene3D" id="3.40.50.300">
    <property type="entry name" value="P-loop containing nucleotide triphosphate hydrolases"/>
    <property type="match status" value="1"/>
</dbReference>
<dbReference type="RefSeq" id="WP_228881824.1">
    <property type="nucleotide sequence ID" value="NZ_CABIIK010000038.1"/>
</dbReference>
<organism evidence="6 7">
    <name type="scientific">Acetobacterium wieringae</name>
    <dbReference type="NCBI Taxonomy" id="52694"/>
    <lineage>
        <taxon>Bacteria</taxon>
        <taxon>Bacillati</taxon>
        <taxon>Bacillota</taxon>
        <taxon>Clostridia</taxon>
        <taxon>Eubacteriales</taxon>
        <taxon>Eubacteriaceae</taxon>
        <taxon>Acetobacterium</taxon>
    </lineage>
</organism>
<comment type="similarity">
    <text evidence="1">Belongs to the ABC transporter superfamily.</text>
</comment>
<dbReference type="PROSITE" id="PS50893">
    <property type="entry name" value="ABC_TRANSPORTER_2"/>
    <property type="match status" value="1"/>
</dbReference>
<dbReference type="InterPro" id="IPR003439">
    <property type="entry name" value="ABC_transporter-like_ATP-bd"/>
</dbReference>
<keyword evidence="2" id="KW-0813">Transport</keyword>
<dbReference type="PANTHER" id="PTHR43776:SF7">
    <property type="entry name" value="D,D-DIPEPTIDE TRANSPORT ATP-BINDING PROTEIN DDPF-RELATED"/>
    <property type="match status" value="1"/>
</dbReference>
<evidence type="ECO:0000256" key="4">
    <source>
        <dbReference type="ARBA" id="ARBA00022840"/>
    </source>
</evidence>